<evidence type="ECO:0000313" key="5">
    <source>
        <dbReference type="Proteomes" id="UP001439008"/>
    </source>
</evidence>
<dbReference type="PANTHER" id="PTHR44533">
    <property type="entry name" value="DEAD/H RNA HELICASE, PUTATIVE-RELATED"/>
    <property type="match status" value="1"/>
</dbReference>
<feature type="region of interest" description="Disordered" evidence="3">
    <location>
        <begin position="133"/>
        <end position="163"/>
    </location>
</feature>
<feature type="compositionally biased region" description="Basic and acidic residues" evidence="3">
    <location>
        <begin position="133"/>
        <end position="145"/>
    </location>
</feature>
<evidence type="ECO:0000256" key="2">
    <source>
        <dbReference type="ARBA" id="ARBA00022806"/>
    </source>
</evidence>
<accession>A0ABV2AQH0</accession>
<proteinExistence type="predicted"/>
<protein>
    <submittedName>
        <fullName evidence="4">Uncharacterized protein</fullName>
    </submittedName>
</protein>
<keyword evidence="1" id="KW-0378">Hydrolase</keyword>
<comment type="caution">
    <text evidence="4">The sequence shown here is derived from an EMBL/GenBank/DDBJ whole genome shotgun (WGS) entry which is preliminary data.</text>
</comment>
<evidence type="ECO:0000256" key="1">
    <source>
        <dbReference type="ARBA" id="ARBA00022801"/>
    </source>
</evidence>
<evidence type="ECO:0000313" key="4">
    <source>
        <dbReference type="EMBL" id="MES1921918.1"/>
    </source>
</evidence>
<feature type="region of interest" description="Disordered" evidence="3">
    <location>
        <begin position="266"/>
        <end position="289"/>
    </location>
</feature>
<dbReference type="InterPro" id="IPR052431">
    <property type="entry name" value="SKI2_subfamily_helicases"/>
</dbReference>
<organism evidence="4 5">
    <name type="scientific">Bonamia ostreae</name>
    <dbReference type="NCBI Taxonomy" id="126728"/>
    <lineage>
        <taxon>Eukaryota</taxon>
        <taxon>Sar</taxon>
        <taxon>Rhizaria</taxon>
        <taxon>Endomyxa</taxon>
        <taxon>Ascetosporea</taxon>
        <taxon>Haplosporida</taxon>
        <taxon>Bonamia</taxon>
    </lineage>
</organism>
<dbReference type="Proteomes" id="UP001439008">
    <property type="component" value="Unassembled WGS sequence"/>
</dbReference>
<keyword evidence="2" id="KW-0347">Helicase</keyword>
<keyword evidence="5" id="KW-1185">Reference proteome</keyword>
<feature type="non-terminal residue" evidence="4">
    <location>
        <position position="289"/>
    </location>
</feature>
<keyword evidence="2" id="KW-0067">ATP-binding</keyword>
<gene>
    <name evidence="4" type="ORF">MHBO_003446</name>
</gene>
<dbReference type="EMBL" id="JBDODL010001939">
    <property type="protein sequence ID" value="MES1921918.1"/>
    <property type="molecule type" value="Genomic_DNA"/>
</dbReference>
<evidence type="ECO:0000256" key="3">
    <source>
        <dbReference type="SAM" id="MobiDB-lite"/>
    </source>
</evidence>
<name>A0ABV2AQH0_9EUKA</name>
<keyword evidence="2" id="KW-0547">Nucleotide-binding</keyword>
<dbReference type="PANTHER" id="PTHR44533:SF4">
    <property type="entry name" value="DEAD_H RNA HELICASE, PUTATIVE-RELATED"/>
    <property type="match status" value="1"/>
</dbReference>
<sequence length="289" mass="33754">MRLENFEMAKNKESTLISINPLAAFRLAVCTEENFVLPEISLSSRDCLRVYDAMTKTLKELKKEENNDKTITEIKALDPEKYFKSPCITKNQVTTYGKELKKLISTWHRQGNWNLVDKVLISLSKNLLDKIKKMESQEQKHDSENPTKQTKSPKKKQKKDLLKNLKLSPLPKTTLKRYDGPYSDDFLLRQIVPLLVEMRNNSDLPAIVFGGSQKICDAMLLETLKYLETNESFVISKNDLKERKRAQKDKLKKMKAWKRERDRIEKKKEEEMLRDGTIPDEINADEDEE</sequence>
<reference evidence="4 5" key="1">
    <citation type="journal article" date="2024" name="BMC Biol.">
        <title>Comparative genomics of Ascetosporea gives new insight into the evolutionary basis for animal parasitism in Rhizaria.</title>
        <authorList>
            <person name="Hiltunen Thoren M."/>
            <person name="Onut-Brannstrom I."/>
            <person name="Alfjorden A."/>
            <person name="Peckova H."/>
            <person name="Swords F."/>
            <person name="Hooper C."/>
            <person name="Holzer A.S."/>
            <person name="Bass D."/>
            <person name="Burki F."/>
        </authorList>
    </citation>
    <scope>NUCLEOTIDE SEQUENCE [LARGE SCALE GENOMIC DNA]</scope>
    <source>
        <strain evidence="4">20-A016</strain>
    </source>
</reference>